<dbReference type="Pfam" id="PF00505">
    <property type="entry name" value="HMG_box"/>
    <property type="match status" value="1"/>
</dbReference>
<feature type="region of interest" description="Disordered" evidence="7">
    <location>
        <begin position="377"/>
        <end position="405"/>
    </location>
</feature>
<feature type="compositionally biased region" description="Pro residues" evidence="7">
    <location>
        <begin position="63"/>
        <end position="72"/>
    </location>
</feature>
<dbReference type="InterPro" id="IPR058607">
    <property type="entry name" value="HMG-box_Cic-like"/>
</dbReference>
<keyword evidence="1" id="KW-0597">Phosphoprotein</keyword>
<evidence type="ECO:0000313" key="10">
    <source>
        <dbReference type="Proteomes" id="UP001158576"/>
    </source>
</evidence>
<dbReference type="CDD" id="cd21990">
    <property type="entry name" value="HMG-box_CIC-like"/>
    <property type="match status" value="1"/>
</dbReference>
<feature type="region of interest" description="Disordered" evidence="7">
    <location>
        <begin position="968"/>
        <end position="1011"/>
    </location>
</feature>
<feature type="compositionally biased region" description="Polar residues" evidence="7">
    <location>
        <begin position="426"/>
        <end position="444"/>
    </location>
</feature>
<dbReference type="PANTHER" id="PTHR13059:SF13">
    <property type="entry name" value="PROTEIN CAPICUA HOMOLOG"/>
    <property type="match status" value="1"/>
</dbReference>
<feature type="compositionally biased region" description="Polar residues" evidence="7">
    <location>
        <begin position="455"/>
        <end position="473"/>
    </location>
</feature>
<feature type="compositionally biased region" description="Low complexity" evidence="7">
    <location>
        <begin position="970"/>
        <end position="997"/>
    </location>
</feature>
<dbReference type="PROSITE" id="PS50118">
    <property type="entry name" value="HMG_BOX_2"/>
    <property type="match status" value="1"/>
</dbReference>
<dbReference type="Gene3D" id="1.10.30.10">
    <property type="entry name" value="High mobility group box domain"/>
    <property type="match status" value="1"/>
</dbReference>
<feature type="region of interest" description="Disordered" evidence="7">
    <location>
        <begin position="628"/>
        <end position="748"/>
    </location>
</feature>
<dbReference type="InterPro" id="IPR009071">
    <property type="entry name" value="HMG_box_dom"/>
</dbReference>
<feature type="compositionally biased region" description="Polar residues" evidence="7">
    <location>
        <begin position="394"/>
        <end position="405"/>
    </location>
</feature>
<feature type="region of interest" description="Disordered" evidence="7">
    <location>
        <begin position="576"/>
        <end position="612"/>
    </location>
</feature>
<feature type="compositionally biased region" description="Low complexity" evidence="7">
    <location>
        <begin position="588"/>
        <end position="612"/>
    </location>
</feature>
<feature type="domain" description="HMG box" evidence="8">
    <location>
        <begin position="748"/>
        <end position="816"/>
    </location>
</feature>
<protein>
    <submittedName>
        <fullName evidence="9">Oidioi.mRNA.OKI2018_I69.chr2.g6283.t1.cds</fullName>
    </submittedName>
</protein>
<feature type="region of interest" description="Disordered" evidence="7">
    <location>
        <begin position="426"/>
        <end position="554"/>
    </location>
</feature>
<evidence type="ECO:0000256" key="7">
    <source>
        <dbReference type="SAM" id="MobiDB-lite"/>
    </source>
</evidence>
<accession>A0ABN7T2J6</accession>
<proteinExistence type="predicted"/>
<dbReference type="EMBL" id="OU015567">
    <property type="protein sequence ID" value="CAG5112023.1"/>
    <property type="molecule type" value="Genomic_DNA"/>
</dbReference>
<dbReference type="InterPro" id="IPR052412">
    <property type="entry name" value="CC-Dev_Transcription_Reg"/>
</dbReference>
<dbReference type="InterPro" id="IPR036910">
    <property type="entry name" value="HMG_box_dom_sf"/>
</dbReference>
<evidence type="ECO:0000256" key="3">
    <source>
        <dbReference type="ARBA" id="ARBA00023125"/>
    </source>
</evidence>
<name>A0ABN7T2J6_OIKDI</name>
<dbReference type="PANTHER" id="PTHR13059">
    <property type="entry name" value="HMG-BOX TRANSCRIPTION FACTOR BBX"/>
    <property type="match status" value="1"/>
</dbReference>
<feature type="compositionally biased region" description="Basic and acidic residues" evidence="7">
    <location>
        <begin position="84"/>
        <end position="94"/>
    </location>
</feature>
<dbReference type="SMART" id="SM00398">
    <property type="entry name" value="HMG"/>
    <property type="match status" value="1"/>
</dbReference>
<feature type="compositionally biased region" description="Polar residues" evidence="7">
    <location>
        <begin position="711"/>
        <end position="723"/>
    </location>
</feature>
<evidence type="ECO:0000256" key="6">
    <source>
        <dbReference type="PROSITE-ProRule" id="PRU00267"/>
    </source>
</evidence>
<keyword evidence="10" id="KW-1185">Reference proteome</keyword>
<feature type="compositionally biased region" description="Low complexity" evidence="7">
    <location>
        <begin position="667"/>
        <end position="710"/>
    </location>
</feature>
<evidence type="ECO:0000256" key="2">
    <source>
        <dbReference type="ARBA" id="ARBA00023015"/>
    </source>
</evidence>
<feature type="region of interest" description="Disordered" evidence="7">
    <location>
        <begin position="1"/>
        <end position="94"/>
    </location>
</feature>
<gene>
    <name evidence="9" type="ORF">OKIOD_LOCUS15048</name>
</gene>
<dbReference type="Proteomes" id="UP001158576">
    <property type="component" value="Chromosome 2"/>
</dbReference>
<sequence>MSKLTTTQSHQILQPNPPTDTAPLKSAFHQLPSQTSGVGAGGVCLYRASPSDGADQNQATPNQPQPVTPSRPNPRSLFGSVTSKKSDEARRNHQELSKCLGLKVLARRGDTFRTAQVQEVKDDGAVGVMMAGDTNLTFFSEPMGDLCMLLNDQYDPHVQYKANMRAAVAVSKDTYKECTVISRDGDYWHVQLDPCPVENPDPIDRTLRIRADQLRPFEPPWKSAPDNKQIMKRVRKTSRGMEVCPEDNLMLPANGKIKSNFLTPFFQEEYSGSENEDEEIEEVIPKYEPGECPLANGNGTSLINTPTQSITPHDISSLDRPDSVNSITSQPSNYTHKYRKGEVVTQPTGVRKKFNGKQWRRLCSKGDCVKESQRRGFCSRHLSARSKQDGNRSRPPSSIADNSIPTNASLTDCDAASILLSLKNSSRSTTPQTGIHFSNSIYSPSPSPKRFSPASARSTKTPMSQSGRSSVITPTCGRIFHNDSFRTPQSSCRNRDMDDSGIESLVPTPGPGDKFRVEISPAGRSQSPPTITDHIQCDSSTTRPEPKLSTVQSPLQLLPRLPLPSVQPYHYHQQNGTIENISPPIPVSEANSSSNATNAYSTSSASGGSSNSSMIVCHPWHSLLPEFPKPRRGETFEEPLNGETNEDNNEYDPSNSKKEGPNKNPQNGFGENGSSNGHSGSPNNNKQQQQQQNGHRSSSSTSSQNGTHQSNGGFETTQEQAGRSISDDSKPQGNKQLTAKEAKKKNHIRRPMNAFMLFSKFYRGEVHKMYPKQDNRSVSKILGEWWNTLNSDEKQRFINKAKMMKEEHYKQHPDWKWSNKERKKASRSLKTPEQKGVSIKIEKAPVIESEPETFTITQHHIHEEPQRIIDNSPKLVKLSSAPALGQEVVGQIAVTIADPARAGVIKRPRAIIPKPKRTDENQTAPHLSSLESHEAEHTQHTIHTIKQTLREENQVIILPTATLQPREGVSEWSCSSSSLSSSSSSSGFGSALSSDSGEAQSPSSEPVRKKIKLPLNSYKVVQLPAEKKFVSEETERLARSAELPVQRVEKQLTNLENTLEVASG</sequence>
<reference evidence="9 10" key="1">
    <citation type="submission" date="2021-04" db="EMBL/GenBank/DDBJ databases">
        <authorList>
            <person name="Bliznina A."/>
        </authorList>
    </citation>
    <scope>NUCLEOTIDE SEQUENCE [LARGE SCALE GENOMIC DNA]</scope>
</reference>
<keyword evidence="4" id="KW-0804">Transcription</keyword>
<feature type="DNA-binding region" description="HMG box" evidence="6">
    <location>
        <begin position="748"/>
        <end position="816"/>
    </location>
</feature>
<keyword evidence="5 6" id="KW-0539">Nucleus</keyword>
<feature type="region of interest" description="Disordered" evidence="7">
    <location>
        <begin position="314"/>
        <end position="336"/>
    </location>
</feature>
<feature type="region of interest" description="Disordered" evidence="7">
    <location>
        <begin position="817"/>
        <end position="836"/>
    </location>
</feature>
<evidence type="ECO:0000256" key="4">
    <source>
        <dbReference type="ARBA" id="ARBA00023163"/>
    </source>
</evidence>
<feature type="compositionally biased region" description="Polar residues" evidence="7">
    <location>
        <begin position="323"/>
        <end position="335"/>
    </location>
</feature>
<evidence type="ECO:0000313" key="9">
    <source>
        <dbReference type="EMBL" id="CAG5112023.1"/>
    </source>
</evidence>
<organism evidence="9 10">
    <name type="scientific">Oikopleura dioica</name>
    <name type="common">Tunicate</name>
    <dbReference type="NCBI Taxonomy" id="34765"/>
    <lineage>
        <taxon>Eukaryota</taxon>
        <taxon>Metazoa</taxon>
        <taxon>Chordata</taxon>
        <taxon>Tunicata</taxon>
        <taxon>Appendicularia</taxon>
        <taxon>Copelata</taxon>
        <taxon>Oikopleuridae</taxon>
        <taxon>Oikopleura</taxon>
    </lineage>
</organism>
<keyword evidence="2" id="KW-0805">Transcription regulation</keyword>
<evidence type="ECO:0000259" key="8">
    <source>
        <dbReference type="PROSITE" id="PS50118"/>
    </source>
</evidence>
<keyword evidence="3 6" id="KW-0238">DNA-binding</keyword>
<evidence type="ECO:0000256" key="5">
    <source>
        <dbReference type="ARBA" id="ARBA00023242"/>
    </source>
</evidence>
<dbReference type="SUPFAM" id="SSF47095">
    <property type="entry name" value="HMG-box"/>
    <property type="match status" value="1"/>
</dbReference>
<feature type="compositionally biased region" description="Polar residues" evidence="7">
    <location>
        <begin position="1"/>
        <end position="14"/>
    </location>
</feature>
<evidence type="ECO:0000256" key="1">
    <source>
        <dbReference type="ARBA" id="ARBA00022553"/>
    </source>
</evidence>